<dbReference type="InterPro" id="IPR002347">
    <property type="entry name" value="SDR_fam"/>
</dbReference>
<dbReference type="PANTHER" id="PTHR42760">
    <property type="entry name" value="SHORT-CHAIN DEHYDROGENASES/REDUCTASES FAMILY MEMBER"/>
    <property type="match status" value="1"/>
</dbReference>
<proteinExistence type="inferred from homology"/>
<protein>
    <submittedName>
        <fullName evidence="2">SDR family oxidoreductase</fullName>
    </submittedName>
</protein>
<sequence length="266" mass="28184">MSHDIASPYQYHDLAGKAAIVTGGATGIGRAIARALTAQRVRVAIGDIDEVKAKRTAEELGGETFGFHLDVCSRASVTAGFARVNEVFGSFQILAANAGVSTMQHALKLTDEEWDFNFDVNARGVFLTNQIAARQFVGQGRGVIVNTASLAAKVGAPLLAHYSASKFAVLGWTQALARELAAHGIRVNAVCPGFVKTGMQSREVEWEAELRSVEPERVIGDYIAQTPLGRLETPGDVADVVAFLCSDAARFMTGQGINVTGGVYTG</sequence>
<dbReference type="AlphaFoldDB" id="A0A845SMN6"/>
<evidence type="ECO:0000256" key="1">
    <source>
        <dbReference type="ARBA" id="ARBA00006484"/>
    </source>
</evidence>
<dbReference type="EMBL" id="WUBS01000009">
    <property type="protein sequence ID" value="NDL63881.1"/>
    <property type="molecule type" value="Genomic_DNA"/>
</dbReference>
<dbReference type="PRINTS" id="PR00080">
    <property type="entry name" value="SDRFAMILY"/>
</dbReference>
<dbReference type="Proteomes" id="UP000461443">
    <property type="component" value="Unassembled WGS sequence"/>
</dbReference>
<comment type="similarity">
    <text evidence="1">Belongs to the short-chain dehydrogenases/reductases (SDR) family.</text>
</comment>
<evidence type="ECO:0000313" key="2">
    <source>
        <dbReference type="EMBL" id="NDL63881.1"/>
    </source>
</evidence>
<dbReference type="PROSITE" id="PS00061">
    <property type="entry name" value="ADH_SHORT"/>
    <property type="match status" value="1"/>
</dbReference>
<dbReference type="InterPro" id="IPR036291">
    <property type="entry name" value="NAD(P)-bd_dom_sf"/>
</dbReference>
<dbReference type="CDD" id="cd05233">
    <property type="entry name" value="SDR_c"/>
    <property type="match status" value="1"/>
</dbReference>
<reference evidence="2 3" key="1">
    <citation type="submission" date="2019-12" db="EMBL/GenBank/DDBJ databases">
        <authorList>
            <person name="Lee S.D."/>
        </authorList>
    </citation>
    <scope>NUCLEOTIDE SEQUENCE [LARGE SCALE GENOMIC DNA]</scope>
    <source>
        <strain evidence="2 3">SAP-6</strain>
    </source>
</reference>
<dbReference type="Gene3D" id="3.40.50.720">
    <property type="entry name" value="NAD(P)-binding Rossmann-like Domain"/>
    <property type="match status" value="1"/>
</dbReference>
<keyword evidence="3" id="KW-1185">Reference proteome</keyword>
<name>A0A845SMN6_9GAMM</name>
<organism evidence="2 3">
    <name type="scientific">Acerihabitans arboris</name>
    <dbReference type="NCBI Taxonomy" id="2691583"/>
    <lineage>
        <taxon>Bacteria</taxon>
        <taxon>Pseudomonadati</taxon>
        <taxon>Pseudomonadota</taxon>
        <taxon>Gammaproteobacteria</taxon>
        <taxon>Enterobacterales</taxon>
        <taxon>Pectobacteriaceae</taxon>
        <taxon>Acerihabitans</taxon>
    </lineage>
</organism>
<dbReference type="SUPFAM" id="SSF51735">
    <property type="entry name" value="NAD(P)-binding Rossmann-fold domains"/>
    <property type="match status" value="1"/>
</dbReference>
<gene>
    <name evidence="2" type="ORF">GRH90_14125</name>
</gene>
<reference evidence="2 3" key="2">
    <citation type="submission" date="2020-02" db="EMBL/GenBank/DDBJ databases">
        <title>The new genus of Enterobacteriales.</title>
        <authorList>
            <person name="Kim I.S."/>
        </authorList>
    </citation>
    <scope>NUCLEOTIDE SEQUENCE [LARGE SCALE GENOMIC DNA]</scope>
    <source>
        <strain evidence="2 3">SAP-6</strain>
    </source>
</reference>
<dbReference type="InterPro" id="IPR020904">
    <property type="entry name" value="Sc_DH/Rdtase_CS"/>
</dbReference>
<comment type="caution">
    <text evidence="2">The sequence shown here is derived from an EMBL/GenBank/DDBJ whole genome shotgun (WGS) entry which is preliminary data.</text>
</comment>
<dbReference type="RefSeq" id="WP_162366593.1">
    <property type="nucleotide sequence ID" value="NZ_WUBS01000009.1"/>
</dbReference>
<dbReference type="GO" id="GO:0016616">
    <property type="term" value="F:oxidoreductase activity, acting on the CH-OH group of donors, NAD or NADP as acceptor"/>
    <property type="evidence" value="ECO:0007669"/>
    <property type="project" value="TreeGrafter"/>
</dbReference>
<accession>A0A845SMN6</accession>
<dbReference type="Pfam" id="PF13561">
    <property type="entry name" value="adh_short_C2"/>
    <property type="match status" value="1"/>
</dbReference>
<evidence type="ECO:0000313" key="3">
    <source>
        <dbReference type="Proteomes" id="UP000461443"/>
    </source>
</evidence>
<dbReference type="FunFam" id="3.40.50.720:FF:000084">
    <property type="entry name" value="Short-chain dehydrogenase reductase"/>
    <property type="match status" value="1"/>
</dbReference>
<dbReference type="PRINTS" id="PR00081">
    <property type="entry name" value="GDHRDH"/>
</dbReference>